<evidence type="ECO:0000313" key="4">
    <source>
        <dbReference type="Proteomes" id="UP000030787"/>
    </source>
</evidence>
<keyword evidence="1" id="KW-0812">Transmembrane</keyword>
<dbReference type="KEGG" id="mear:Mpt1_c04840"/>
<dbReference type="InterPro" id="IPR026870">
    <property type="entry name" value="Zinc_ribbon_dom"/>
</dbReference>
<dbReference type="Pfam" id="PF13240">
    <property type="entry name" value="Zn_Ribbon_1"/>
    <property type="match status" value="1"/>
</dbReference>
<organism evidence="3 4">
    <name type="scientific">Candidatus Methanoplasma termitum</name>
    <dbReference type="NCBI Taxonomy" id="1577791"/>
    <lineage>
        <taxon>Archaea</taxon>
        <taxon>Methanobacteriati</taxon>
        <taxon>Thermoplasmatota</taxon>
        <taxon>Thermoplasmata</taxon>
        <taxon>Methanomassiliicoccales</taxon>
        <taxon>Methanomassiliicoccaceae</taxon>
        <taxon>Candidatus Methanoplasma</taxon>
    </lineage>
</organism>
<feature type="transmembrane region" description="Helical" evidence="1">
    <location>
        <begin position="138"/>
        <end position="165"/>
    </location>
</feature>
<name>A0A0A7LFU3_9ARCH</name>
<dbReference type="AlphaFoldDB" id="A0A0A7LFU3"/>
<keyword evidence="1" id="KW-1133">Transmembrane helix</keyword>
<feature type="transmembrane region" description="Helical" evidence="1">
    <location>
        <begin position="107"/>
        <end position="131"/>
    </location>
</feature>
<evidence type="ECO:0000256" key="1">
    <source>
        <dbReference type="SAM" id="Phobius"/>
    </source>
</evidence>
<reference evidence="3 4" key="1">
    <citation type="journal article" date="2014" name="Appl. Environ. Microbiol.">
        <title>Comparative Genome Analysis of 'Candidatus Methanoplasma termitum' Indicates a New Mode of Energy Metabolism in the Seventh Order of Methanogens.</title>
        <authorList>
            <person name="Lang K."/>
            <person name="Schuldes J."/>
            <person name="Klingl A."/>
            <person name="Poehlein A."/>
            <person name="Daniel R."/>
            <person name="Brune A."/>
        </authorList>
    </citation>
    <scope>NUCLEOTIDE SEQUENCE [LARGE SCALE GENOMIC DNA]</scope>
    <source>
        <strain evidence="4">Mpt1</strain>
    </source>
</reference>
<dbReference type="Proteomes" id="UP000030787">
    <property type="component" value="Chromosome"/>
</dbReference>
<dbReference type="GeneID" id="24818153"/>
<evidence type="ECO:0000313" key="3">
    <source>
        <dbReference type="EMBL" id="AIZ56376.1"/>
    </source>
</evidence>
<dbReference type="EMBL" id="CP010070">
    <property type="protein sequence ID" value="AIZ56376.1"/>
    <property type="molecule type" value="Genomic_DNA"/>
</dbReference>
<protein>
    <recommendedName>
        <fullName evidence="2">Zinc-ribbon domain-containing protein</fullName>
    </recommendedName>
</protein>
<dbReference type="STRING" id="1577791.Mpt1_c04840"/>
<feature type="domain" description="Zinc-ribbon" evidence="2">
    <location>
        <begin position="7"/>
        <end position="29"/>
    </location>
</feature>
<gene>
    <name evidence="3" type="ORF">Mpt1_c04840</name>
</gene>
<evidence type="ECO:0000259" key="2">
    <source>
        <dbReference type="Pfam" id="PF13240"/>
    </source>
</evidence>
<feature type="transmembrane region" description="Helical" evidence="1">
    <location>
        <begin position="53"/>
        <end position="72"/>
    </location>
</feature>
<accession>A0A0A7LFU3</accession>
<sequence>MEEKQAFCTICGAQLKDSDTFCTKCGAEVGVTPTQMSAPQNVQHIDSKRSTTLWVIIIFAIGWAILGIYSGLSTLLNAHDMVYSALTPDILDQLETIGFDPQTLVDVFTIVGALMLISGIMSLMTAILVFIRKQHTVALILCIIGSVLMLIGLFGIIGLIVAYFLNKSKHEFAPSKKGTL</sequence>
<proteinExistence type="predicted"/>
<keyword evidence="1" id="KW-0472">Membrane</keyword>
<dbReference type="HOGENOM" id="CLU_1451354_0_0_2"/>
<dbReference type="RefSeq" id="WP_048111750.1">
    <property type="nucleotide sequence ID" value="NZ_CP010070.1"/>
</dbReference>
<keyword evidence="4" id="KW-1185">Reference proteome</keyword>